<dbReference type="Proteomes" id="UP000196053">
    <property type="component" value="Chromosome I"/>
</dbReference>
<dbReference type="OrthoDB" id="1048788at2"/>
<sequence length="370" mass="42481">MTKLLKLKRNYLLLLFPLSFILILLARKSSYFAEEIYALHIYRYLSQLVAFITGIIPISLAEVLIILIPIILIAIFIRFLIRVIKDKDSRKVYILKGIINVFCTASVVLFSFTLLGGLNYYRYSFSHYSNLEIKKSSLDELFNMTKELANQANELRSQIPEVDENGVFKLSMSKYKLAKETGKAMKRLSEEYPVLGGRYSSPKPVLFSSLMSYTETTGIFIPFTMEANVNVHIPDYSIPATMLHELAHQRGFMREDEANFIAYLAGMCSDKVEIKYSSTMLALIISGNALYRQNPQLYFDIRDTYLEGVIKDLRANNEYWAKYEDTVVSTVSNKINDTYLKANAQSDGVKSYGRMVDLLLAKYRKDQEKN</sequence>
<feature type="coiled-coil region" evidence="1">
    <location>
        <begin position="138"/>
        <end position="165"/>
    </location>
</feature>
<keyword evidence="2" id="KW-1133">Transmembrane helix</keyword>
<dbReference type="RefSeq" id="WP_058258750.1">
    <property type="nucleotide sequence ID" value="NZ_LN879430.1"/>
</dbReference>
<evidence type="ECO:0000256" key="2">
    <source>
        <dbReference type="SAM" id="Phobius"/>
    </source>
</evidence>
<keyword evidence="4" id="KW-1185">Reference proteome</keyword>
<keyword evidence="1" id="KW-0175">Coiled coil</keyword>
<organism evidence="3 4">
    <name type="scientific">Herbinix luporum</name>
    <dbReference type="NCBI Taxonomy" id="1679721"/>
    <lineage>
        <taxon>Bacteria</taxon>
        <taxon>Bacillati</taxon>
        <taxon>Bacillota</taxon>
        <taxon>Clostridia</taxon>
        <taxon>Lachnospirales</taxon>
        <taxon>Lachnospiraceae</taxon>
        <taxon>Herbinix</taxon>
    </lineage>
</organism>
<evidence type="ECO:0000256" key="1">
    <source>
        <dbReference type="SAM" id="Coils"/>
    </source>
</evidence>
<gene>
    <name evidence="3" type="ORF">SD1D_1971</name>
</gene>
<evidence type="ECO:0000313" key="3">
    <source>
        <dbReference type="EMBL" id="CUH93509.1"/>
    </source>
</evidence>
<protein>
    <recommendedName>
        <fullName evidence="5">DUF3810 domain-containing protein</fullName>
    </recommendedName>
</protein>
<keyword evidence="2" id="KW-0472">Membrane</keyword>
<accession>A0A0K8J7T2</accession>
<evidence type="ECO:0008006" key="5">
    <source>
        <dbReference type="Google" id="ProtNLM"/>
    </source>
</evidence>
<dbReference type="Pfam" id="PF12725">
    <property type="entry name" value="DUF3810"/>
    <property type="match status" value="1"/>
</dbReference>
<feature type="transmembrane region" description="Helical" evidence="2">
    <location>
        <begin position="93"/>
        <end position="121"/>
    </location>
</feature>
<keyword evidence="2" id="KW-0812">Transmembrane</keyword>
<dbReference type="AlphaFoldDB" id="A0A0K8J7T2"/>
<proteinExistence type="predicted"/>
<evidence type="ECO:0000313" key="4">
    <source>
        <dbReference type="Proteomes" id="UP000196053"/>
    </source>
</evidence>
<dbReference type="InterPro" id="IPR024294">
    <property type="entry name" value="DUF3810"/>
</dbReference>
<reference evidence="4" key="1">
    <citation type="submission" date="2015-09" db="EMBL/GenBank/DDBJ databases">
        <authorList>
            <person name="Wibberg D."/>
        </authorList>
    </citation>
    <scope>NUCLEOTIDE SEQUENCE [LARGE SCALE GENOMIC DNA]</scope>
    <source>
        <strain evidence="4">SD1D</strain>
    </source>
</reference>
<feature type="transmembrane region" description="Helical" evidence="2">
    <location>
        <begin position="48"/>
        <end position="81"/>
    </location>
</feature>
<name>A0A0K8J7T2_9FIRM</name>
<dbReference type="KEGG" id="hsd:SD1D_1971"/>
<dbReference type="EMBL" id="LN879430">
    <property type="protein sequence ID" value="CUH93509.1"/>
    <property type="molecule type" value="Genomic_DNA"/>
</dbReference>